<keyword evidence="5" id="KW-1185">Reference proteome</keyword>
<dbReference type="PANTHER" id="PTHR30055:SF209">
    <property type="entry name" value="POSSIBLE TRANSCRIPTIONAL REGULATORY PROTEIN (PROBABLY TETR-FAMILY)"/>
    <property type="match status" value="1"/>
</dbReference>
<evidence type="ECO:0000256" key="1">
    <source>
        <dbReference type="ARBA" id="ARBA00023125"/>
    </source>
</evidence>
<evidence type="ECO:0000313" key="4">
    <source>
        <dbReference type="EMBL" id="GAA1738044.1"/>
    </source>
</evidence>
<evidence type="ECO:0000313" key="5">
    <source>
        <dbReference type="Proteomes" id="UP001501057"/>
    </source>
</evidence>
<reference evidence="4 5" key="1">
    <citation type="journal article" date="2019" name="Int. J. Syst. Evol. Microbiol.">
        <title>The Global Catalogue of Microorganisms (GCM) 10K type strain sequencing project: providing services to taxonomists for standard genome sequencing and annotation.</title>
        <authorList>
            <consortium name="The Broad Institute Genomics Platform"/>
            <consortium name="The Broad Institute Genome Sequencing Center for Infectious Disease"/>
            <person name="Wu L."/>
            <person name="Ma J."/>
        </authorList>
    </citation>
    <scope>NUCLEOTIDE SEQUENCE [LARGE SCALE GENOMIC DNA]</scope>
    <source>
        <strain evidence="4 5">JCM 13518</strain>
    </source>
</reference>
<dbReference type="PANTHER" id="PTHR30055">
    <property type="entry name" value="HTH-TYPE TRANSCRIPTIONAL REGULATOR RUTR"/>
    <property type="match status" value="1"/>
</dbReference>
<name>A0ABN2JT18_9ACTN</name>
<dbReference type="SUPFAM" id="SSF46689">
    <property type="entry name" value="Homeodomain-like"/>
    <property type="match status" value="1"/>
</dbReference>
<gene>
    <name evidence="4" type="ORF">GCM10009710_17860</name>
</gene>
<feature type="domain" description="HTH tetR-type" evidence="3">
    <location>
        <begin position="23"/>
        <end position="83"/>
    </location>
</feature>
<dbReference type="EMBL" id="BAAAME010000004">
    <property type="protein sequence ID" value="GAA1738044.1"/>
    <property type="molecule type" value="Genomic_DNA"/>
</dbReference>
<protein>
    <submittedName>
        <fullName evidence="4">TetR/AcrR family transcriptional regulator</fullName>
    </submittedName>
</protein>
<dbReference type="PROSITE" id="PS50977">
    <property type="entry name" value="HTH_TETR_2"/>
    <property type="match status" value="1"/>
</dbReference>
<dbReference type="RefSeq" id="WP_344200268.1">
    <property type="nucleotide sequence ID" value="NZ_BAAAME010000004.1"/>
</dbReference>
<dbReference type="InterPro" id="IPR050109">
    <property type="entry name" value="HTH-type_TetR-like_transc_reg"/>
</dbReference>
<sequence length="200" mass="21155">MTDLPLLPLPLAGEPASERSDAARNRAALLCSAQALVAQCGVEDVTMDAVAAHAGVGKGTVFRRFGSRAGLMVALLDQNESHWQAQVISGPPPLGPDAPPWDRLEAFGRSRLETTILHGDLLRAAGAAGSRSAPAVTFVVQHVQHLLRELGVTGDVRLLATALMAPLEIGVLDELRTKGIDTERVIHGWLDLARRIVGGC</sequence>
<dbReference type="PRINTS" id="PR00455">
    <property type="entry name" value="HTHTETR"/>
</dbReference>
<proteinExistence type="predicted"/>
<evidence type="ECO:0000256" key="2">
    <source>
        <dbReference type="PROSITE-ProRule" id="PRU00335"/>
    </source>
</evidence>
<dbReference type="InterPro" id="IPR009057">
    <property type="entry name" value="Homeodomain-like_sf"/>
</dbReference>
<dbReference type="Gene3D" id="1.10.357.10">
    <property type="entry name" value="Tetracycline Repressor, domain 2"/>
    <property type="match status" value="1"/>
</dbReference>
<dbReference type="Pfam" id="PF00440">
    <property type="entry name" value="TetR_N"/>
    <property type="match status" value="1"/>
</dbReference>
<organism evidence="4 5">
    <name type="scientific">Aeromicrobium alkaliterrae</name>
    <dbReference type="NCBI Taxonomy" id="302168"/>
    <lineage>
        <taxon>Bacteria</taxon>
        <taxon>Bacillati</taxon>
        <taxon>Actinomycetota</taxon>
        <taxon>Actinomycetes</taxon>
        <taxon>Propionibacteriales</taxon>
        <taxon>Nocardioidaceae</taxon>
        <taxon>Aeromicrobium</taxon>
    </lineage>
</organism>
<accession>A0ABN2JT18</accession>
<keyword evidence="1 2" id="KW-0238">DNA-binding</keyword>
<dbReference type="InterPro" id="IPR001647">
    <property type="entry name" value="HTH_TetR"/>
</dbReference>
<comment type="caution">
    <text evidence="4">The sequence shown here is derived from an EMBL/GenBank/DDBJ whole genome shotgun (WGS) entry which is preliminary data.</text>
</comment>
<feature type="DNA-binding region" description="H-T-H motif" evidence="2">
    <location>
        <begin position="46"/>
        <end position="65"/>
    </location>
</feature>
<evidence type="ECO:0000259" key="3">
    <source>
        <dbReference type="PROSITE" id="PS50977"/>
    </source>
</evidence>
<dbReference type="Proteomes" id="UP001501057">
    <property type="component" value="Unassembled WGS sequence"/>
</dbReference>